<dbReference type="Proteomes" id="UP001165960">
    <property type="component" value="Unassembled WGS sequence"/>
</dbReference>
<keyword evidence="2" id="KW-1185">Reference proteome</keyword>
<gene>
    <name evidence="1" type="ORF">DSO57_1012759</name>
</gene>
<sequence>MVKLSVSTYFTGALWRQGSRRAFSQMSKACSEKSSPQITAALEDLKTRKINTTRLLNPFQTELLETSLAELGLPITLGLPEPGQKLFPHAHSIYFGACTPESGLDSDGYGKAFAPPAPPFSERVISSGRLEFNSENWLEIGQEVNLTNSCNKVTQGFSQSRGNSIAVEQKKVYENSKGLSLTEFRTITYFEPMPRAPRPSTANSQTPRPAKWNLMVLPTPVLLFRYSAVTFNAHRIHYDTAYCREVENYPDCLVHGPLTCTLALRLLTQALEGEGRPWANALQSFEYRLLRPLFVNRPFTIKANVESSSAEVWIETKEGLIALKARAQLK</sequence>
<protein>
    <submittedName>
        <fullName evidence="1">Uncharacterized protein</fullName>
    </submittedName>
</protein>
<comment type="caution">
    <text evidence="1">The sequence shown here is derived from an EMBL/GenBank/DDBJ whole genome shotgun (WGS) entry which is preliminary data.</text>
</comment>
<proteinExistence type="predicted"/>
<reference evidence="1" key="1">
    <citation type="submission" date="2022-04" db="EMBL/GenBank/DDBJ databases">
        <title>Genome of the entomopathogenic fungus Entomophthora muscae.</title>
        <authorList>
            <person name="Elya C."/>
            <person name="Lovett B.R."/>
            <person name="Lee E."/>
            <person name="Macias A.M."/>
            <person name="Hajek A.E."/>
            <person name="De Bivort B.L."/>
            <person name="Kasson M.T."/>
            <person name="De Fine Licht H.H."/>
            <person name="Stajich J.E."/>
        </authorList>
    </citation>
    <scope>NUCLEOTIDE SEQUENCE</scope>
    <source>
        <strain evidence="1">Berkeley</strain>
    </source>
</reference>
<evidence type="ECO:0000313" key="1">
    <source>
        <dbReference type="EMBL" id="KAJ9073764.1"/>
    </source>
</evidence>
<name>A0ACC2TGC3_9FUNG</name>
<accession>A0ACC2TGC3</accession>
<evidence type="ECO:0000313" key="2">
    <source>
        <dbReference type="Proteomes" id="UP001165960"/>
    </source>
</evidence>
<dbReference type="EMBL" id="QTSX02002886">
    <property type="protein sequence ID" value="KAJ9073764.1"/>
    <property type="molecule type" value="Genomic_DNA"/>
</dbReference>
<organism evidence="1 2">
    <name type="scientific">Entomophthora muscae</name>
    <dbReference type="NCBI Taxonomy" id="34485"/>
    <lineage>
        <taxon>Eukaryota</taxon>
        <taxon>Fungi</taxon>
        <taxon>Fungi incertae sedis</taxon>
        <taxon>Zoopagomycota</taxon>
        <taxon>Entomophthoromycotina</taxon>
        <taxon>Entomophthoromycetes</taxon>
        <taxon>Entomophthorales</taxon>
        <taxon>Entomophthoraceae</taxon>
        <taxon>Entomophthora</taxon>
    </lineage>
</organism>